<evidence type="ECO:0000313" key="4">
    <source>
        <dbReference type="WBParaSite" id="MBELARI_LOCUS8764"/>
    </source>
</evidence>
<evidence type="ECO:0000313" key="3">
    <source>
        <dbReference type="Proteomes" id="UP000887575"/>
    </source>
</evidence>
<feature type="compositionally biased region" description="Polar residues" evidence="1">
    <location>
        <begin position="151"/>
        <end position="160"/>
    </location>
</feature>
<keyword evidence="2" id="KW-0812">Transmembrane</keyword>
<evidence type="ECO:0000256" key="1">
    <source>
        <dbReference type="SAM" id="MobiDB-lite"/>
    </source>
</evidence>
<sequence length="368" mass="43174">MGKILNEESKGDVWKEERVERKHVPPHVTNIGATGSQIRVPSVPLPVQHSHPQPINLQKPQNLPQSQRSPSTPDAHYYQGFVKDIRQIYSQPNPVKWERSQSVGNIYEVPRGNPRLNQSKRETQPIVIEKLDRPVSTPNVTRTETVTTPTFVKQSTSSHVDTPARETFSATSPARLMSPRRLESPRPRPVDLSSLRADREYRGLSEEIARSNAQYIDETTQHYHEHRQHHEVHRVKKLIIIRIITTINMFTINMLTFNMFTIIQRQELNNEPHDSHHHHHTDYKHLNGHSKMSDEERFVIIDPNRLWKRLMRLLRRKGTPNLEVKESPNNKLTPTEGGKWQVERYEDEDVEREQFLYFKDMSCMMEER</sequence>
<feature type="compositionally biased region" description="Basic and acidic residues" evidence="1">
    <location>
        <begin position="180"/>
        <end position="189"/>
    </location>
</feature>
<name>A0AAF3JBL4_9BILA</name>
<organism evidence="3 4">
    <name type="scientific">Mesorhabditis belari</name>
    <dbReference type="NCBI Taxonomy" id="2138241"/>
    <lineage>
        <taxon>Eukaryota</taxon>
        <taxon>Metazoa</taxon>
        <taxon>Ecdysozoa</taxon>
        <taxon>Nematoda</taxon>
        <taxon>Chromadorea</taxon>
        <taxon>Rhabditida</taxon>
        <taxon>Rhabditina</taxon>
        <taxon>Rhabditomorpha</taxon>
        <taxon>Rhabditoidea</taxon>
        <taxon>Rhabditidae</taxon>
        <taxon>Mesorhabditinae</taxon>
        <taxon>Mesorhabditis</taxon>
    </lineage>
</organism>
<protein>
    <submittedName>
        <fullName evidence="4">Uncharacterized protein</fullName>
    </submittedName>
</protein>
<keyword evidence="2" id="KW-0472">Membrane</keyword>
<keyword evidence="3" id="KW-1185">Reference proteome</keyword>
<feature type="transmembrane region" description="Helical" evidence="2">
    <location>
        <begin position="239"/>
        <end position="260"/>
    </location>
</feature>
<feature type="compositionally biased region" description="Polar residues" evidence="1">
    <location>
        <begin position="50"/>
        <end position="72"/>
    </location>
</feature>
<keyword evidence="2" id="KW-1133">Transmembrane helix</keyword>
<reference evidence="4" key="1">
    <citation type="submission" date="2024-02" db="UniProtKB">
        <authorList>
            <consortium name="WormBaseParasite"/>
        </authorList>
    </citation>
    <scope>IDENTIFICATION</scope>
</reference>
<feature type="region of interest" description="Disordered" evidence="1">
    <location>
        <begin position="151"/>
        <end position="191"/>
    </location>
</feature>
<feature type="compositionally biased region" description="Basic and acidic residues" evidence="1">
    <location>
        <begin position="1"/>
        <end position="23"/>
    </location>
</feature>
<dbReference type="AlphaFoldDB" id="A0AAF3JBL4"/>
<proteinExistence type="predicted"/>
<feature type="region of interest" description="Disordered" evidence="1">
    <location>
        <begin position="1"/>
        <end position="75"/>
    </location>
</feature>
<dbReference type="WBParaSite" id="MBELARI_LOCUS8764">
    <property type="protein sequence ID" value="MBELARI_LOCUS8764"/>
    <property type="gene ID" value="MBELARI_LOCUS8764"/>
</dbReference>
<accession>A0AAF3JBL4</accession>
<dbReference type="Proteomes" id="UP000887575">
    <property type="component" value="Unassembled WGS sequence"/>
</dbReference>
<evidence type="ECO:0000256" key="2">
    <source>
        <dbReference type="SAM" id="Phobius"/>
    </source>
</evidence>